<keyword evidence="1" id="KW-0418">Kinase</keyword>
<dbReference type="GO" id="GO:0016301">
    <property type="term" value="F:kinase activity"/>
    <property type="evidence" value="ECO:0007669"/>
    <property type="project" value="UniProtKB-KW"/>
</dbReference>
<evidence type="ECO:0000313" key="2">
    <source>
        <dbReference type="Proteomes" id="UP000325315"/>
    </source>
</evidence>
<comment type="caution">
    <text evidence="1">The sequence shown here is derived from an EMBL/GenBank/DDBJ whole genome shotgun (WGS) entry which is preliminary data.</text>
</comment>
<dbReference type="AlphaFoldDB" id="A0A5B6U3E4"/>
<keyword evidence="2" id="KW-1185">Reference proteome</keyword>
<reference evidence="2" key="1">
    <citation type="journal article" date="2019" name="Plant Biotechnol. J.">
        <title>Genome sequencing of the Australian wild diploid species Gossypium australe highlights disease resistance and delayed gland morphogenesis.</title>
        <authorList>
            <person name="Cai Y."/>
            <person name="Cai X."/>
            <person name="Wang Q."/>
            <person name="Wang P."/>
            <person name="Zhang Y."/>
            <person name="Cai C."/>
            <person name="Xu Y."/>
            <person name="Wang K."/>
            <person name="Zhou Z."/>
            <person name="Wang C."/>
            <person name="Geng S."/>
            <person name="Li B."/>
            <person name="Dong Q."/>
            <person name="Hou Y."/>
            <person name="Wang H."/>
            <person name="Ai P."/>
            <person name="Liu Z."/>
            <person name="Yi F."/>
            <person name="Sun M."/>
            <person name="An G."/>
            <person name="Cheng J."/>
            <person name="Zhang Y."/>
            <person name="Shi Q."/>
            <person name="Xie Y."/>
            <person name="Shi X."/>
            <person name="Chang Y."/>
            <person name="Huang F."/>
            <person name="Chen Y."/>
            <person name="Hong S."/>
            <person name="Mi L."/>
            <person name="Sun Q."/>
            <person name="Zhang L."/>
            <person name="Zhou B."/>
            <person name="Peng R."/>
            <person name="Zhang X."/>
            <person name="Liu F."/>
        </authorList>
    </citation>
    <scope>NUCLEOTIDE SEQUENCE [LARGE SCALE GENOMIC DNA]</scope>
    <source>
        <strain evidence="2">cv. PA1801</strain>
    </source>
</reference>
<dbReference type="Proteomes" id="UP000325315">
    <property type="component" value="Unassembled WGS sequence"/>
</dbReference>
<gene>
    <name evidence="1" type="ORF">EPI10_034408</name>
</gene>
<dbReference type="EMBL" id="SMMG02000027">
    <property type="protein sequence ID" value="KAA3452460.1"/>
    <property type="molecule type" value="Genomic_DNA"/>
</dbReference>
<keyword evidence="1" id="KW-0675">Receptor</keyword>
<proteinExistence type="predicted"/>
<keyword evidence="1" id="KW-0808">Transferase</keyword>
<accession>A0A5B6U3E4</accession>
<evidence type="ECO:0000313" key="1">
    <source>
        <dbReference type="EMBL" id="KAA3452460.1"/>
    </source>
</evidence>
<protein>
    <submittedName>
        <fullName evidence="1">Putative inactive leucine-rich repeat receptor-like protein kinase</fullName>
    </submittedName>
</protein>
<name>A0A5B6U3E4_9ROSI</name>
<dbReference type="OrthoDB" id="1410710at2759"/>
<sequence length="70" mass="8282">MTQDHNNLDAKTICNCIMSLVKDMPTILMPIFIANMQARFQYRVSYRKAGWSQFMHQPTIDHRNVVKRLL</sequence>
<organism evidence="1 2">
    <name type="scientific">Gossypium australe</name>
    <dbReference type="NCBI Taxonomy" id="47621"/>
    <lineage>
        <taxon>Eukaryota</taxon>
        <taxon>Viridiplantae</taxon>
        <taxon>Streptophyta</taxon>
        <taxon>Embryophyta</taxon>
        <taxon>Tracheophyta</taxon>
        <taxon>Spermatophyta</taxon>
        <taxon>Magnoliopsida</taxon>
        <taxon>eudicotyledons</taxon>
        <taxon>Gunneridae</taxon>
        <taxon>Pentapetalae</taxon>
        <taxon>rosids</taxon>
        <taxon>malvids</taxon>
        <taxon>Malvales</taxon>
        <taxon>Malvaceae</taxon>
        <taxon>Malvoideae</taxon>
        <taxon>Gossypium</taxon>
    </lineage>
</organism>